<name>A0A7J8H234_ROUAE</name>
<evidence type="ECO:0000313" key="3">
    <source>
        <dbReference type="Proteomes" id="UP000593571"/>
    </source>
</evidence>
<protein>
    <submittedName>
        <fullName evidence="2">Uncharacterized protein</fullName>
    </submittedName>
</protein>
<evidence type="ECO:0000313" key="2">
    <source>
        <dbReference type="EMBL" id="KAF6465899.1"/>
    </source>
</evidence>
<comment type="caution">
    <text evidence="2">The sequence shown here is derived from an EMBL/GenBank/DDBJ whole genome shotgun (WGS) entry which is preliminary data.</text>
</comment>
<dbReference type="Proteomes" id="UP000593571">
    <property type="component" value="Unassembled WGS sequence"/>
</dbReference>
<proteinExistence type="predicted"/>
<dbReference type="AlphaFoldDB" id="A0A7J8H234"/>
<feature type="coiled-coil region" evidence="1">
    <location>
        <begin position="95"/>
        <end position="122"/>
    </location>
</feature>
<accession>A0A7J8H234</accession>
<keyword evidence="3" id="KW-1185">Reference proteome</keyword>
<keyword evidence="1" id="KW-0175">Coiled coil</keyword>
<evidence type="ECO:0000256" key="1">
    <source>
        <dbReference type="SAM" id="Coils"/>
    </source>
</evidence>
<organism evidence="2 3">
    <name type="scientific">Rousettus aegyptiacus</name>
    <name type="common">Egyptian fruit bat</name>
    <name type="synonym">Pteropus aegyptiacus</name>
    <dbReference type="NCBI Taxonomy" id="9407"/>
    <lineage>
        <taxon>Eukaryota</taxon>
        <taxon>Metazoa</taxon>
        <taxon>Chordata</taxon>
        <taxon>Craniata</taxon>
        <taxon>Vertebrata</taxon>
        <taxon>Euteleostomi</taxon>
        <taxon>Mammalia</taxon>
        <taxon>Eutheria</taxon>
        <taxon>Laurasiatheria</taxon>
        <taxon>Chiroptera</taxon>
        <taxon>Yinpterochiroptera</taxon>
        <taxon>Pteropodoidea</taxon>
        <taxon>Pteropodidae</taxon>
        <taxon>Rousettinae</taxon>
        <taxon>Rousettus</taxon>
    </lineage>
</organism>
<sequence>MGSCDQPSRSLVGLNSLCSLKGSLYFLVFSVPPLRIWKLKVECSFSLGICLHTRPQRDTLYTLFLLAFFHGERAGICLKSLGEGFTYPSGGFHEEAVAEDERKELKKQKREKERKKSQEITRDREKAVKYIATYTELGLSIVRGWRLLGS</sequence>
<reference evidence="2 3" key="1">
    <citation type="journal article" date="2020" name="Nature">
        <title>Six reference-quality genomes reveal evolution of bat adaptations.</title>
        <authorList>
            <person name="Jebb D."/>
            <person name="Huang Z."/>
            <person name="Pippel M."/>
            <person name="Hughes G.M."/>
            <person name="Lavrichenko K."/>
            <person name="Devanna P."/>
            <person name="Winkler S."/>
            <person name="Jermiin L.S."/>
            <person name="Skirmuntt E.C."/>
            <person name="Katzourakis A."/>
            <person name="Burkitt-Gray L."/>
            <person name="Ray D.A."/>
            <person name="Sullivan K.A.M."/>
            <person name="Roscito J.G."/>
            <person name="Kirilenko B.M."/>
            <person name="Davalos L.M."/>
            <person name="Corthals A.P."/>
            <person name="Power M.L."/>
            <person name="Jones G."/>
            <person name="Ransome R.D."/>
            <person name="Dechmann D.K.N."/>
            <person name="Locatelli A.G."/>
            <person name="Puechmaille S.J."/>
            <person name="Fedrigo O."/>
            <person name="Jarvis E.D."/>
            <person name="Hiller M."/>
            <person name="Vernes S.C."/>
            <person name="Myers E.W."/>
            <person name="Teeling E.C."/>
        </authorList>
    </citation>
    <scope>NUCLEOTIDE SEQUENCE [LARGE SCALE GENOMIC DNA]</scope>
    <source>
        <strain evidence="2">MRouAeg1</strain>
        <tissue evidence="2">Muscle</tissue>
    </source>
</reference>
<gene>
    <name evidence="2" type="ORF">HJG63_011272</name>
</gene>
<dbReference type="EMBL" id="JACASE010000005">
    <property type="protein sequence ID" value="KAF6465899.1"/>
    <property type="molecule type" value="Genomic_DNA"/>
</dbReference>